<evidence type="ECO:0000313" key="10">
    <source>
        <dbReference type="Proteomes" id="UP000027265"/>
    </source>
</evidence>
<dbReference type="Proteomes" id="UP000027265">
    <property type="component" value="Unassembled WGS sequence"/>
</dbReference>
<keyword evidence="2" id="KW-0479">Metal-binding</keyword>
<dbReference type="EMBL" id="KL197722">
    <property type="protein sequence ID" value="KDQ56221.1"/>
    <property type="molecule type" value="Genomic_DNA"/>
</dbReference>
<evidence type="ECO:0000259" key="8">
    <source>
        <dbReference type="Pfam" id="PF03067"/>
    </source>
</evidence>
<feature type="signal peptide" evidence="7">
    <location>
        <begin position="1"/>
        <end position="20"/>
    </location>
</feature>
<name>A0A067Q0U4_9AGAM</name>
<dbReference type="HOGENOM" id="CLU_053021_2_0_1"/>
<dbReference type="InterPro" id="IPR004302">
    <property type="entry name" value="Cellulose/chitin-bd_N"/>
</dbReference>
<organism evidence="9 10">
    <name type="scientific">Jaapia argillacea MUCL 33604</name>
    <dbReference type="NCBI Taxonomy" id="933084"/>
    <lineage>
        <taxon>Eukaryota</taxon>
        <taxon>Fungi</taxon>
        <taxon>Dikarya</taxon>
        <taxon>Basidiomycota</taxon>
        <taxon>Agaricomycotina</taxon>
        <taxon>Agaricomycetes</taxon>
        <taxon>Agaricomycetidae</taxon>
        <taxon>Jaapiales</taxon>
        <taxon>Jaapiaceae</taxon>
        <taxon>Jaapia</taxon>
    </lineage>
</organism>
<accession>A0A067Q0U4</accession>
<dbReference type="AlphaFoldDB" id="A0A067Q0U4"/>
<dbReference type="InParanoid" id="A0A067Q0U4"/>
<dbReference type="OrthoDB" id="120613at2759"/>
<evidence type="ECO:0000256" key="2">
    <source>
        <dbReference type="ARBA" id="ARBA00022723"/>
    </source>
</evidence>
<dbReference type="InterPro" id="IPR052282">
    <property type="entry name" value="Starch-active_LPMO"/>
</dbReference>
<comment type="cofactor">
    <cofactor evidence="1">
        <name>Cu(2+)</name>
        <dbReference type="ChEBI" id="CHEBI:29036"/>
    </cofactor>
</comment>
<evidence type="ECO:0000313" key="9">
    <source>
        <dbReference type="EMBL" id="KDQ56221.1"/>
    </source>
</evidence>
<dbReference type="PANTHER" id="PTHR36575:SF2">
    <property type="entry name" value="CHITIN-BINDING TYPE-4 DOMAIN-CONTAINING PROTEIN-RELATED"/>
    <property type="match status" value="1"/>
</dbReference>
<dbReference type="PANTHER" id="PTHR36575">
    <property type="entry name" value="BINDING PROTEIN, PUTATIVE (AFU_ORTHOLOGUE AFUA_1G14430)-RELATED"/>
    <property type="match status" value="1"/>
</dbReference>
<evidence type="ECO:0000256" key="1">
    <source>
        <dbReference type="ARBA" id="ARBA00001973"/>
    </source>
</evidence>
<evidence type="ECO:0000256" key="7">
    <source>
        <dbReference type="SAM" id="SignalP"/>
    </source>
</evidence>
<evidence type="ECO:0000256" key="3">
    <source>
        <dbReference type="ARBA" id="ARBA00023008"/>
    </source>
</evidence>
<comment type="similarity">
    <text evidence="6">Belongs to the polysaccharide monooxygenase AA13 family.</text>
</comment>
<keyword evidence="3" id="KW-0186">Copper</keyword>
<keyword evidence="10" id="KW-1185">Reference proteome</keyword>
<sequence>MFAKLSVLATLLAVASTAVAHGVISSPPRRQASLRCYQRPGTNFEAICGTQIYNNVESDQYGNQQLEEQNIGTDTTYSDNTANVQHYPANTVVPITISLRAPHTGVANVSVVYTPTNTMLTPTLIYFDPAYSVSTAIPANQTSFSVTVPNLNGKCATAGDCVLQWWWDARSIDQT</sequence>
<evidence type="ECO:0000256" key="6">
    <source>
        <dbReference type="ARBA" id="ARBA00034311"/>
    </source>
</evidence>
<reference evidence="10" key="1">
    <citation type="journal article" date="2014" name="Proc. Natl. Acad. Sci. U.S.A.">
        <title>Extensive sampling of basidiomycete genomes demonstrates inadequacy of the white-rot/brown-rot paradigm for wood decay fungi.</title>
        <authorList>
            <person name="Riley R."/>
            <person name="Salamov A.A."/>
            <person name="Brown D.W."/>
            <person name="Nagy L.G."/>
            <person name="Floudas D."/>
            <person name="Held B.W."/>
            <person name="Levasseur A."/>
            <person name="Lombard V."/>
            <person name="Morin E."/>
            <person name="Otillar R."/>
            <person name="Lindquist E.A."/>
            <person name="Sun H."/>
            <person name="LaButti K.M."/>
            <person name="Schmutz J."/>
            <person name="Jabbour D."/>
            <person name="Luo H."/>
            <person name="Baker S.E."/>
            <person name="Pisabarro A.G."/>
            <person name="Walton J.D."/>
            <person name="Blanchette R.A."/>
            <person name="Henrissat B."/>
            <person name="Martin F."/>
            <person name="Cullen D."/>
            <person name="Hibbett D.S."/>
            <person name="Grigoriev I.V."/>
        </authorList>
    </citation>
    <scope>NUCLEOTIDE SEQUENCE [LARGE SCALE GENOMIC DNA]</scope>
    <source>
        <strain evidence="10">MUCL 33604</strain>
    </source>
</reference>
<proteinExistence type="inferred from homology"/>
<feature type="chain" id="PRO_5001647161" description="Chitin-binding type-4 domain-containing protein" evidence="7">
    <location>
        <begin position="21"/>
        <end position="175"/>
    </location>
</feature>
<keyword evidence="4" id="KW-1015">Disulfide bond</keyword>
<dbReference type="Pfam" id="PF03067">
    <property type="entry name" value="LPMO_10"/>
    <property type="match status" value="1"/>
</dbReference>
<dbReference type="GO" id="GO:0046872">
    <property type="term" value="F:metal ion binding"/>
    <property type="evidence" value="ECO:0007669"/>
    <property type="project" value="UniProtKB-KW"/>
</dbReference>
<keyword evidence="7" id="KW-0732">Signal</keyword>
<gene>
    <name evidence="9" type="ORF">JAAARDRAFT_48162</name>
</gene>
<evidence type="ECO:0000256" key="5">
    <source>
        <dbReference type="ARBA" id="ARBA00023180"/>
    </source>
</evidence>
<evidence type="ECO:0000256" key="4">
    <source>
        <dbReference type="ARBA" id="ARBA00023157"/>
    </source>
</evidence>
<keyword evidence="5" id="KW-0325">Glycoprotein</keyword>
<feature type="domain" description="Chitin-binding type-4" evidence="8">
    <location>
        <begin position="21"/>
        <end position="171"/>
    </location>
</feature>
<protein>
    <recommendedName>
        <fullName evidence="8">Chitin-binding type-4 domain-containing protein</fullName>
    </recommendedName>
</protein>